<gene>
    <name evidence="10" type="ORF">ABB34_00930</name>
</gene>
<dbReference type="PANTHER" id="PTHR10788:SF106">
    <property type="entry name" value="BCDNA.GH08860"/>
    <property type="match status" value="1"/>
</dbReference>
<evidence type="ECO:0000256" key="8">
    <source>
        <dbReference type="ARBA" id="ARBA00048039"/>
    </source>
</evidence>
<evidence type="ECO:0000256" key="9">
    <source>
        <dbReference type="RuleBase" id="RU362045"/>
    </source>
</evidence>
<evidence type="ECO:0000256" key="3">
    <source>
        <dbReference type="ARBA" id="ARBA00011881"/>
    </source>
</evidence>
<dbReference type="UniPathway" id="UPA00299"/>
<evidence type="ECO:0000256" key="6">
    <source>
        <dbReference type="ARBA" id="ARBA00022676"/>
    </source>
</evidence>
<organism evidence="10 11">
    <name type="scientific">Stenotrophomonas daejeonensis</name>
    <dbReference type="NCBI Taxonomy" id="659018"/>
    <lineage>
        <taxon>Bacteria</taxon>
        <taxon>Pseudomonadati</taxon>
        <taxon>Pseudomonadota</taxon>
        <taxon>Gammaproteobacteria</taxon>
        <taxon>Lysobacterales</taxon>
        <taxon>Lysobacteraceae</taxon>
        <taxon>Stenotrophomonas</taxon>
    </lineage>
</organism>
<comment type="pathway">
    <text evidence="1 9">Glycan biosynthesis; trehalose biosynthesis.</text>
</comment>
<dbReference type="InterPro" id="IPR001830">
    <property type="entry name" value="Glyco_trans_20"/>
</dbReference>
<evidence type="ECO:0000256" key="1">
    <source>
        <dbReference type="ARBA" id="ARBA00005199"/>
    </source>
</evidence>
<dbReference type="OrthoDB" id="9815690at2"/>
<dbReference type="GO" id="GO:0003825">
    <property type="term" value="F:alpha,alpha-trehalose-phosphate synthase (UDP-forming) activity"/>
    <property type="evidence" value="ECO:0007669"/>
    <property type="project" value="UniProtKB-UniRule"/>
</dbReference>
<dbReference type="PATRIC" id="fig|659018.3.peg.2186"/>
<dbReference type="EC" id="2.4.1.15" evidence="4 9"/>
<evidence type="ECO:0000256" key="2">
    <source>
        <dbReference type="ARBA" id="ARBA00008799"/>
    </source>
</evidence>
<evidence type="ECO:0000313" key="10">
    <source>
        <dbReference type="EMBL" id="KRG88261.1"/>
    </source>
</evidence>
<dbReference type="Pfam" id="PF00982">
    <property type="entry name" value="Glyco_transf_20"/>
    <property type="match status" value="1"/>
</dbReference>
<dbReference type="NCBIfam" id="TIGR02400">
    <property type="entry name" value="trehalose_OtsA"/>
    <property type="match status" value="1"/>
</dbReference>
<dbReference type="FunFam" id="3.40.50.2000:FF:000024">
    <property type="entry name" value="Trehalose-6-phosphate synthase"/>
    <property type="match status" value="1"/>
</dbReference>
<sequence>MSRLVVVSNRVALPGENRAGGLAVGLLAALQERGGLWFGWSGRSVAGDSGALHEQTDGNIHYATLDLSRADLDGYYNGFSNRTLWPLLHFRLDLVDYDRRKRETYWKINTLFADKLAPLLREDDTLWIHDYHLIPLAALLRERGIGCRIGFFLHVPVPSADLVQALPEHRSLFSTLYACDLLGFQTRRDAARFQSWVRLFGGGRIIDEDWIESPDGRRVRTSAYPIGIDTGHIARQARAAAGNSAVRALRQSLEHRKLVIGVDRLDYSKGLPERFHGFQRYLTRHPQEKGSTTFLQIAPVSRGSVAEYRALRHELEQLAGHINGSHAEADWTPLRYVNRNYAHRTLTGFYREAAVGLVTPLRDGMNLVAKEYVASQDPDDPGVLVLSLLAGAADEMKQALLVNPHDLDGVADAIATAANMPRGERIERWQAMMQHLQEHDIHRWRSDYLQALEGG</sequence>
<keyword evidence="6 9" id="KW-0328">Glycosyltransferase</keyword>
<evidence type="ECO:0000256" key="5">
    <source>
        <dbReference type="ARBA" id="ARBA00018539"/>
    </source>
</evidence>
<keyword evidence="7 9" id="KW-0808">Transferase</keyword>
<comment type="subunit">
    <text evidence="3 9">Homotetramer.</text>
</comment>
<dbReference type="RefSeq" id="WP_057639360.1">
    <property type="nucleotide sequence ID" value="NZ_LDJP01000006.1"/>
</dbReference>
<protein>
    <recommendedName>
        <fullName evidence="5 9">Trehalose-6-phosphate synthase</fullName>
        <ecNumber evidence="4 9">2.4.1.15</ecNumber>
    </recommendedName>
    <alternativeName>
        <fullName evidence="9">Osmoregulatory trehalose synthesis protein A</fullName>
    </alternativeName>
    <alternativeName>
        <fullName evidence="9">UDP-glucose-glucosephosphate glucosyltransferase</fullName>
    </alternativeName>
</protein>
<dbReference type="Gene3D" id="3.40.50.2000">
    <property type="entry name" value="Glycogen Phosphorylase B"/>
    <property type="match status" value="2"/>
</dbReference>
<dbReference type="SUPFAM" id="SSF53756">
    <property type="entry name" value="UDP-Glycosyltransferase/glycogen phosphorylase"/>
    <property type="match status" value="1"/>
</dbReference>
<reference evidence="10 11" key="1">
    <citation type="submission" date="2015-05" db="EMBL/GenBank/DDBJ databases">
        <title>Genome sequencing and analysis of members of genus Stenotrophomonas.</title>
        <authorList>
            <person name="Patil P.P."/>
            <person name="Midha S."/>
            <person name="Patil P.B."/>
        </authorList>
    </citation>
    <scope>NUCLEOTIDE SEQUENCE [LARGE SCALE GENOMIC DNA]</scope>
    <source>
        <strain evidence="10 11">JCM 16244</strain>
    </source>
</reference>
<keyword evidence="11" id="KW-1185">Reference proteome</keyword>
<accession>A0A0R0E373</accession>
<comment type="function">
    <text evidence="9">Probably involved in the osmoprotection via the biosynthesis of trehalose. Catalyzes the transfer of glucose from UDP-alpha-D-glucose (UDP-Glc) to D-glucose 6-phosphate (Glc-6-P) to form trehalose-6-phosphate. Acts with retention of the anomeric configuration of the UDP-sugar donor.</text>
</comment>
<comment type="catalytic activity">
    <reaction evidence="8 9">
        <text>D-glucose 6-phosphate + UDP-alpha-D-glucose = alpha,alpha-trehalose 6-phosphate + UDP + H(+)</text>
        <dbReference type="Rhea" id="RHEA:18889"/>
        <dbReference type="ChEBI" id="CHEBI:15378"/>
        <dbReference type="ChEBI" id="CHEBI:58223"/>
        <dbReference type="ChEBI" id="CHEBI:58429"/>
        <dbReference type="ChEBI" id="CHEBI:58885"/>
        <dbReference type="ChEBI" id="CHEBI:61548"/>
        <dbReference type="EC" id="2.4.1.15"/>
    </reaction>
</comment>
<name>A0A0R0E373_9GAMM</name>
<evidence type="ECO:0000313" key="11">
    <source>
        <dbReference type="Proteomes" id="UP000050940"/>
    </source>
</evidence>
<dbReference type="EMBL" id="LDJP01000006">
    <property type="protein sequence ID" value="KRG88261.1"/>
    <property type="molecule type" value="Genomic_DNA"/>
</dbReference>
<dbReference type="Proteomes" id="UP000050940">
    <property type="component" value="Unassembled WGS sequence"/>
</dbReference>
<dbReference type="InterPro" id="IPR012766">
    <property type="entry name" value="Trehalose_OtsA"/>
</dbReference>
<dbReference type="PANTHER" id="PTHR10788">
    <property type="entry name" value="TREHALOSE-6-PHOSPHATE SYNTHASE"/>
    <property type="match status" value="1"/>
</dbReference>
<dbReference type="AlphaFoldDB" id="A0A0R0E373"/>
<proteinExistence type="inferred from homology"/>
<evidence type="ECO:0000256" key="7">
    <source>
        <dbReference type="ARBA" id="ARBA00022679"/>
    </source>
</evidence>
<comment type="caution">
    <text evidence="10">The sequence shown here is derived from an EMBL/GenBank/DDBJ whole genome shotgun (WGS) entry which is preliminary data.</text>
</comment>
<dbReference type="STRING" id="659018.ABB34_00930"/>
<dbReference type="CDD" id="cd03788">
    <property type="entry name" value="GT20_TPS"/>
    <property type="match status" value="1"/>
</dbReference>
<evidence type="ECO:0000256" key="4">
    <source>
        <dbReference type="ARBA" id="ARBA00012538"/>
    </source>
</evidence>
<comment type="similarity">
    <text evidence="2 9">Belongs to the glycosyltransferase 20 family.</text>
</comment>
<dbReference type="GO" id="GO:0005992">
    <property type="term" value="P:trehalose biosynthetic process"/>
    <property type="evidence" value="ECO:0007669"/>
    <property type="project" value="UniProtKB-UniRule"/>
</dbReference>